<comment type="caution">
    <text evidence="8">The sequence shown here is derived from an EMBL/GenBank/DDBJ whole genome shotgun (WGS) entry which is preliminary data.</text>
</comment>
<feature type="transmembrane region" description="Helical" evidence="7">
    <location>
        <begin position="99"/>
        <end position="118"/>
    </location>
</feature>
<accession>A0ABT8D6Z3</accession>
<reference evidence="9" key="1">
    <citation type="journal article" date="2019" name="Int. J. Syst. Evol. Microbiol.">
        <title>The Global Catalogue of Microorganisms (GCM) 10K type strain sequencing project: providing services to taxonomists for standard genome sequencing and annotation.</title>
        <authorList>
            <consortium name="The Broad Institute Genomics Platform"/>
            <consortium name="The Broad Institute Genome Sequencing Center for Infectious Disease"/>
            <person name="Wu L."/>
            <person name="Ma J."/>
        </authorList>
    </citation>
    <scope>NUCLEOTIDE SEQUENCE [LARGE SCALE GENOMIC DNA]</scope>
    <source>
        <strain evidence="9">CECT 8482</strain>
    </source>
</reference>
<keyword evidence="9" id="KW-1185">Reference proteome</keyword>
<proteinExistence type="inferred from homology"/>
<evidence type="ECO:0000256" key="7">
    <source>
        <dbReference type="SAM" id="Phobius"/>
    </source>
</evidence>
<dbReference type="Pfam" id="PF07681">
    <property type="entry name" value="DoxX"/>
    <property type="match status" value="1"/>
</dbReference>
<dbReference type="RefSeq" id="WP_377687832.1">
    <property type="nucleotide sequence ID" value="NZ_JBHMDZ010000046.1"/>
</dbReference>
<evidence type="ECO:0000256" key="6">
    <source>
        <dbReference type="ARBA" id="ARBA00023136"/>
    </source>
</evidence>
<feature type="transmembrane region" description="Helical" evidence="7">
    <location>
        <begin position="45"/>
        <end position="65"/>
    </location>
</feature>
<evidence type="ECO:0000313" key="9">
    <source>
        <dbReference type="Proteomes" id="UP001243846"/>
    </source>
</evidence>
<feature type="transmembrane region" description="Helical" evidence="7">
    <location>
        <begin position="6"/>
        <end position="24"/>
    </location>
</feature>
<gene>
    <name evidence="8" type="ORF">QWZ10_11820</name>
</gene>
<organism evidence="8 9">
    <name type="scientific">Paracoccus cavernae</name>
    <dbReference type="NCBI Taxonomy" id="1571207"/>
    <lineage>
        <taxon>Bacteria</taxon>
        <taxon>Pseudomonadati</taxon>
        <taxon>Pseudomonadota</taxon>
        <taxon>Alphaproteobacteria</taxon>
        <taxon>Rhodobacterales</taxon>
        <taxon>Paracoccaceae</taxon>
        <taxon>Paracoccus</taxon>
    </lineage>
</organism>
<dbReference type="InterPro" id="IPR032808">
    <property type="entry name" value="DoxX"/>
</dbReference>
<dbReference type="InterPro" id="IPR051907">
    <property type="entry name" value="DoxX-like_oxidoreductase"/>
</dbReference>
<dbReference type="PANTHER" id="PTHR33452:SF4">
    <property type="entry name" value="BLL4328 PROTEIN"/>
    <property type="match status" value="1"/>
</dbReference>
<sequence>MDLSAYTPYMLSLLRIMVGALLLCHGTMKFLGFPESEHRPTLFSIYWVAGVIELVAGGLITIGLFTQPATFIASGLCAFAYFVGHARKDFYPVLNGGEASVLFCFIFLYFTFAGPGPISLDALIGLFGSSTPQ</sequence>
<comment type="subcellular location">
    <subcellularLocation>
        <location evidence="1">Cell membrane</location>
        <topology evidence="1">Multi-pass membrane protein</topology>
    </subcellularLocation>
</comment>
<name>A0ABT8D6Z3_9RHOB</name>
<keyword evidence="6 7" id="KW-0472">Membrane</keyword>
<evidence type="ECO:0000256" key="5">
    <source>
        <dbReference type="ARBA" id="ARBA00022989"/>
    </source>
</evidence>
<evidence type="ECO:0000313" key="8">
    <source>
        <dbReference type="EMBL" id="MDN3712289.1"/>
    </source>
</evidence>
<comment type="similarity">
    <text evidence="2">Belongs to the DoxX family.</text>
</comment>
<dbReference type="PANTHER" id="PTHR33452">
    <property type="entry name" value="OXIDOREDUCTASE CATD-RELATED"/>
    <property type="match status" value="1"/>
</dbReference>
<dbReference type="EMBL" id="JAUFRC010000001">
    <property type="protein sequence ID" value="MDN3712289.1"/>
    <property type="molecule type" value="Genomic_DNA"/>
</dbReference>
<evidence type="ECO:0000256" key="3">
    <source>
        <dbReference type="ARBA" id="ARBA00022475"/>
    </source>
</evidence>
<evidence type="ECO:0000256" key="2">
    <source>
        <dbReference type="ARBA" id="ARBA00006679"/>
    </source>
</evidence>
<evidence type="ECO:0000256" key="1">
    <source>
        <dbReference type="ARBA" id="ARBA00004651"/>
    </source>
</evidence>
<evidence type="ECO:0000256" key="4">
    <source>
        <dbReference type="ARBA" id="ARBA00022692"/>
    </source>
</evidence>
<keyword evidence="4 7" id="KW-0812">Transmembrane</keyword>
<protein>
    <submittedName>
        <fullName evidence="8">DoxX family protein</fullName>
    </submittedName>
</protein>
<keyword evidence="5 7" id="KW-1133">Transmembrane helix</keyword>
<dbReference type="Proteomes" id="UP001243846">
    <property type="component" value="Unassembled WGS sequence"/>
</dbReference>
<feature type="transmembrane region" description="Helical" evidence="7">
    <location>
        <begin position="71"/>
        <end position="87"/>
    </location>
</feature>
<keyword evidence="3" id="KW-1003">Cell membrane</keyword>